<dbReference type="PANTHER" id="PTHR43081">
    <property type="entry name" value="ADENYLATE CYCLASE, TERMINAL-DIFFERENTIATION SPECIFIC-RELATED"/>
    <property type="match status" value="1"/>
</dbReference>
<dbReference type="PANTHER" id="PTHR43081:SF1">
    <property type="entry name" value="ADENYLATE CYCLASE, TERMINAL-DIFFERENTIATION SPECIFIC"/>
    <property type="match status" value="1"/>
</dbReference>
<dbReference type="InterPro" id="IPR029787">
    <property type="entry name" value="Nucleotide_cyclase"/>
</dbReference>
<dbReference type="InterPro" id="IPR050697">
    <property type="entry name" value="Adenylyl/Guanylyl_Cyclase_3/4"/>
</dbReference>
<evidence type="ECO:0000313" key="3">
    <source>
        <dbReference type="EMBL" id="BAF60793.1"/>
    </source>
</evidence>
<name>A5CYX9_PELTS</name>
<dbReference type="CDD" id="cd07302">
    <property type="entry name" value="CHD"/>
    <property type="match status" value="1"/>
</dbReference>
<protein>
    <recommendedName>
        <fullName evidence="2">Guanylate cyclase domain-containing protein</fullName>
    </recommendedName>
</protein>
<dbReference type="Proteomes" id="UP000006556">
    <property type="component" value="Chromosome"/>
</dbReference>
<organism evidence="3 4">
    <name type="scientific">Pelotomaculum thermopropionicum (strain DSM 13744 / JCM 10971 / SI)</name>
    <dbReference type="NCBI Taxonomy" id="370438"/>
    <lineage>
        <taxon>Bacteria</taxon>
        <taxon>Bacillati</taxon>
        <taxon>Bacillota</taxon>
        <taxon>Clostridia</taxon>
        <taxon>Eubacteriales</taxon>
        <taxon>Desulfotomaculaceae</taxon>
        <taxon>Pelotomaculum</taxon>
    </lineage>
</organism>
<dbReference type="STRING" id="370438.PTH_2612"/>
<dbReference type="PROSITE" id="PS50125">
    <property type="entry name" value="GUANYLATE_CYCLASE_2"/>
    <property type="match status" value="1"/>
</dbReference>
<reference evidence="4" key="1">
    <citation type="journal article" date="2008" name="Genome Res.">
        <title>The genome of Pelotomaculum thermopropionicum reveals niche-associated evolution in anaerobic microbiota.</title>
        <authorList>
            <person name="Kosaka T."/>
            <person name="Kato S."/>
            <person name="Shimoyama T."/>
            <person name="Ishii S."/>
            <person name="Abe T."/>
            <person name="Watanabe K."/>
        </authorList>
    </citation>
    <scope>NUCLEOTIDE SEQUENCE [LARGE SCALE GENOMIC DNA]</scope>
    <source>
        <strain evidence="4">DSM 13744 / JCM 10971 / SI</strain>
    </source>
</reference>
<dbReference type="HOGENOM" id="CLU_1823535_0_0_9"/>
<proteinExistence type="inferred from homology"/>
<dbReference type="GO" id="GO:0004016">
    <property type="term" value="F:adenylate cyclase activity"/>
    <property type="evidence" value="ECO:0007669"/>
    <property type="project" value="UniProtKB-ARBA"/>
</dbReference>
<dbReference type="EMBL" id="AP009389">
    <property type="protein sequence ID" value="BAF60793.1"/>
    <property type="molecule type" value="Genomic_DNA"/>
</dbReference>
<dbReference type="GO" id="GO:0035556">
    <property type="term" value="P:intracellular signal transduction"/>
    <property type="evidence" value="ECO:0007669"/>
    <property type="project" value="InterPro"/>
</dbReference>
<feature type="domain" description="Guanylate cyclase" evidence="2">
    <location>
        <begin position="1"/>
        <end position="82"/>
    </location>
</feature>
<dbReference type="AlphaFoldDB" id="A5CYX9"/>
<accession>A5CYX9</accession>
<dbReference type="InterPro" id="IPR001054">
    <property type="entry name" value="A/G_cyclase"/>
</dbReference>
<dbReference type="eggNOG" id="COG2114">
    <property type="taxonomic scope" value="Bacteria"/>
</dbReference>
<evidence type="ECO:0000259" key="2">
    <source>
        <dbReference type="PROSITE" id="PS50125"/>
    </source>
</evidence>
<dbReference type="Pfam" id="PF00211">
    <property type="entry name" value="Guanylate_cyc"/>
    <property type="match status" value="1"/>
</dbReference>
<evidence type="ECO:0000256" key="1">
    <source>
        <dbReference type="ARBA" id="ARBA00005381"/>
    </source>
</evidence>
<keyword evidence="4" id="KW-1185">Reference proteome</keyword>
<dbReference type="KEGG" id="pth:PTH_2612"/>
<sequence>MAFFGAPVRCEDHADRALAAALEMVERMEELNRRWREKGEPPMEGIGVGINSGLVVVGNVGSPDRMDYTIIGEDVNLASRLESMNKEYGTRIILSDRSVNCLKHKERMAGRLKFLGSAAVRGMAVPVGTYTVETGGEESSK</sequence>
<dbReference type="GO" id="GO:0009190">
    <property type="term" value="P:cyclic nucleotide biosynthetic process"/>
    <property type="evidence" value="ECO:0007669"/>
    <property type="project" value="InterPro"/>
</dbReference>
<evidence type="ECO:0000313" key="4">
    <source>
        <dbReference type="Proteomes" id="UP000006556"/>
    </source>
</evidence>
<dbReference type="Gene3D" id="3.30.70.1230">
    <property type="entry name" value="Nucleotide cyclase"/>
    <property type="match status" value="1"/>
</dbReference>
<gene>
    <name evidence="3" type="ordered locus">PTH_2612</name>
</gene>
<dbReference type="SUPFAM" id="SSF55073">
    <property type="entry name" value="Nucleotide cyclase"/>
    <property type="match status" value="1"/>
</dbReference>
<comment type="similarity">
    <text evidence="1">Belongs to the adenylyl cyclase class-3 family.</text>
</comment>